<dbReference type="Pfam" id="PF14223">
    <property type="entry name" value="Retrotran_gag_2"/>
    <property type="match status" value="1"/>
</dbReference>
<dbReference type="Proteomes" id="UP000233837">
    <property type="component" value="Unassembled WGS sequence"/>
</dbReference>
<name>A0A2I0WHV3_9ASPA</name>
<reference evidence="1 2" key="1">
    <citation type="journal article" date="2016" name="Sci. Rep.">
        <title>The Dendrobium catenatum Lindl. genome sequence provides insights into polysaccharide synthase, floral development and adaptive evolution.</title>
        <authorList>
            <person name="Zhang G.Q."/>
            <person name="Xu Q."/>
            <person name="Bian C."/>
            <person name="Tsai W.C."/>
            <person name="Yeh C.M."/>
            <person name="Liu K.W."/>
            <person name="Yoshida K."/>
            <person name="Zhang L.S."/>
            <person name="Chang S.B."/>
            <person name="Chen F."/>
            <person name="Shi Y."/>
            <person name="Su Y.Y."/>
            <person name="Zhang Y.Q."/>
            <person name="Chen L.J."/>
            <person name="Yin Y."/>
            <person name="Lin M."/>
            <person name="Huang H."/>
            <person name="Deng H."/>
            <person name="Wang Z.W."/>
            <person name="Zhu S.L."/>
            <person name="Zhao X."/>
            <person name="Deng C."/>
            <person name="Niu S.C."/>
            <person name="Huang J."/>
            <person name="Wang M."/>
            <person name="Liu G.H."/>
            <person name="Yang H.J."/>
            <person name="Xiao X.J."/>
            <person name="Hsiao Y.Y."/>
            <person name="Wu W.L."/>
            <person name="Chen Y.Y."/>
            <person name="Mitsuda N."/>
            <person name="Ohme-Takagi M."/>
            <person name="Luo Y.B."/>
            <person name="Van de Peer Y."/>
            <person name="Liu Z.J."/>
        </authorList>
    </citation>
    <scope>NUCLEOTIDE SEQUENCE [LARGE SCALE GENOMIC DNA]</scope>
    <source>
        <tissue evidence="1">The whole plant</tissue>
    </source>
</reference>
<protein>
    <recommendedName>
        <fullName evidence="3">Retrovirus-related Pol polyprotein from transposon TNT 1-94</fullName>
    </recommendedName>
</protein>
<organism evidence="1 2">
    <name type="scientific">Dendrobium catenatum</name>
    <dbReference type="NCBI Taxonomy" id="906689"/>
    <lineage>
        <taxon>Eukaryota</taxon>
        <taxon>Viridiplantae</taxon>
        <taxon>Streptophyta</taxon>
        <taxon>Embryophyta</taxon>
        <taxon>Tracheophyta</taxon>
        <taxon>Spermatophyta</taxon>
        <taxon>Magnoliopsida</taxon>
        <taxon>Liliopsida</taxon>
        <taxon>Asparagales</taxon>
        <taxon>Orchidaceae</taxon>
        <taxon>Epidendroideae</taxon>
        <taxon>Malaxideae</taxon>
        <taxon>Dendrobiinae</taxon>
        <taxon>Dendrobium</taxon>
    </lineage>
</organism>
<proteinExistence type="predicted"/>
<dbReference type="EMBL" id="KZ502628">
    <property type="protein sequence ID" value="PKU75212.1"/>
    <property type="molecule type" value="Genomic_DNA"/>
</dbReference>
<dbReference type="AlphaFoldDB" id="A0A2I0WHV3"/>
<sequence>MKSSESIPEMYTRFTQIVTYLHALGRELINYEKVNKILRCLPSFFDAKITAVTESKDLSTYSIDNLYGSLIAYEQGVNQRNLDAGEKKKEKNVALKANDTDFDSSEFESDDVALITRQFKSFLRKKQKNHQKWNKGKEKKNLKFLMIWFALNAGSQDMLKLISLHLSITQARRRARRNPSSGRTRKDSKRYSRRILHRIHLRLNLKRRQQTCA</sequence>
<dbReference type="STRING" id="906689.A0A2I0WHV3"/>
<evidence type="ECO:0000313" key="2">
    <source>
        <dbReference type="Proteomes" id="UP000233837"/>
    </source>
</evidence>
<evidence type="ECO:0008006" key="3">
    <source>
        <dbReference type="Google" id="ProtNLM"/>
    </source>
</evidence>
<evidence type="ECO:0000313" key="1">
    <source>
        <dbReference type="EMBL" id="PKU75212.1"/>
    </source>
</evidence>
<accession>A0A2I0WHV3</accession>
<keyword evidence="2" id="KW-1185">Reference proteome</keyword>
<gene>
    <name evidence="1" type="ORF">MA16_Dca015734</name>
</gene>
<reference evidence="1 2" key="2">
    <citation type="journal article" date="2017" name="Nature">
        <title>The Apostasia genome and the evolution of orchids.</title>
        <authorList>
            <person name="Zhang G.Q."/>
            <person name="Liu K.W."/>
            <person name="Li Z."/>
            <person name="Lohaus R."/>
            <person name="Hsiao Y.Y."/>
            <person name="Niu S.C."/>
            <person name="Wang J.Y."/>
            <person name="Lin Y.C."/>
            <person name="Xu Q."/>
            <person name="Chen L.J."/>
            <person name="Yoshida K."/>
            <person name="Fujiwara S."/>
            <person name="Wang Z.W."/>
            <person name="Zhang Y.Q."/>
            <person name="Mitsuda N."/>
            <person name="Wang M."/>
            <person name="Liu G.H."/>
            <person name="Pecoraro L."/>
            <person name="Huang H.X."/>
            <person name="Xiao X.J."/>
            <person name="Lin M."/>
            <person name="Wu X.Y."/>
            <person name="Wu W.L."/>
            <person name="Chen Y.Y."/>
            <person name="Chang S.B."/>
            <person name="Sakamoto S."/>
            <person name="Ohme-Takagi M."/>
            <person name="Yagi M."/>
            <person name="Zeng S.J."/>
            <person name="Shen C.Y."/>
            <person name="Yeh C.M."/>
            <person name="Luo Y.B."/>
            <person name="Tsai W.C."/>
            <person name="Van de Peer Y."/>
            <person name="Liu Z.J."/>
        </authorList>
    </citation>
    <scope>NUCLEOTIDE SEQUENCE [LARGE SCALE GENOMIC DNA]</scope>
    <source>
        <tissue evidence="1">The whole plant</tissue>
    </source>
</reference>